<evidence type="ECO:0000313" key="11">
    <source>
        <dbReference type="Proteomes" id="UP001205601"/>
    </source>
</evidence>
<evidence type="ECO:0000259" key="9">
    <source>
        <dbReference type="PROSITE" id="PS50928"/>
    </source>
</evidence>
<keyword evidence="7 8" id="KW-0472">Membrane</keyword>
<name>A0ABT2NK75_9RHOB</name>
<evidence type="ECO:0000256" key="6">
    <source>
        <dbReference type="ARBA" id="ARBA00022989"/>
    </source>
</evidence>
<evidence type="ECO:0000256" key="8">
    <source>
        <dbReference type="RuleBase" id="RU363032"/>
    </source>
</evidence>
<evidence type="ECO:0000256" key="2">
    <source>
        <dbReference type="ARBA" id="ARBA00007069"/>
    </source>
</evidence>
<feature type="domain" description="ABC transmembrane type-1" evidence="9">
    <location>
        <begin position="78"/>
        <end position="283"/>
    </location>
</feature>
<sequence length="293" mass="32079">MQSAAVRQLVLLLPALGVIVLLIGVPLGLMGWVSLLEKSASAGVDWQASPGAGNYLRLVWEEDFDGRMILNPTYLVIFLRSVLQAAVTTLLCLVLGLPVALWMAGLTRTGRMVMLLLVTIPFWTNLLVRNYAWLIILREDGWTTAVLNRLWPFGPVQLLYNDAAVAIGLTYSFLPFMILPLYSVFEKFDWRLIEAALDLGATRRRALRRVVLPLALPGIVAGSLLVFIPCLGAFVTPALLGGGKTAMLGNVIQAQFGPARNWPFGAAVSIVLLAIMLAVMTAMALWRSRRAPR</sequence>
<evidence type="ECO:0000313" key="10">
    <source>
        <dbReference type="EMBL" id="MCT8329320.1"/>
    </source>
</evidence>
<comment type="caution">
    <text evidence="10">The sequence shown here is derived from an EMBL/GenBank/DDBJ whole genome shotgun (WGS) entry which is preliminary data.</text>
</comment>
<reference evidence="11" key="1">
    <citation type="submission" date="2023-07" db="EMBL/GenBank/DDBJ databases">
        <title>Defluviimonas sediminis sp. nov., isolated from mangrove sediment.</title>
        <authorList>
            <person name="Liu L."/>
            <person name="Li J."/>
            <person name="Huang Y."/>
            <person name="Pan J."/>
            <person name="Li M."/>
        </authorList>
    </citation>
    <scope>NUCLEOTIDE SEQUENCE [LARGE SCALE GENOMIC DNA]</scope>
    <source>
        <strain evidence="11">FT324</strain>
    </source>
</reference>
<feature type="transmembrane region" description="Helical" evidence="8">
    <location>
        <begin position="77"/>
        <end position="101"/>
    </location>
</feature>
<dbReference type="PANTHER" id="PTHR42929:SF1">
    <property type="entry name" value="INNER MEMBRANE ABC TRANSPORTER PERMEASE PROTEIN YDCU-RELATED"/>
    <property type="match status" value="1"/>
</dbReference>
<dbReference type="CDD" id="cd06261">
    <property type="entry name" value="TM_PBP2"/>
    <property type="match status" value="1"/>
</dbReference>
<feature type="transmembrane region" description="Helical" evidence="8">
    <location>
        <begin position="113"/>
        <end position="138"/>
    </location>
</feature>
<evidence type="ECO:0000256" key="7">
    <source>
        <dbReference type="ARBA" id="ARBA00023136"/>
    </source>
</evidence>
<proteinExistence type="inferred from homology"/>
<keyword evidence="11" id="KW-1185">Reference proteome</keyword>
<dbReference type="InterPro" id="IPR035906">
    <property type="entry name" value="MetI-like_sf"/>
</dbReference>
<accession>A0ABT2NK75</accession>
<feature type="transmembrane region" description="Helical" evidence="8">
    <location>
        <begin position="9"/>
        <end position="33"/>
    </location>
</feature>
<keyword evidence="4" id="KW-1003">Cell membrane</keyword>
<dbReference type="PROSITE" id="PS50928">
    <property type="entry name" value="ABC_TM1"/>
    <property type="match status" value="1"/>
</dbReference>
<gene>
    <name evidence="10" type="ORF">N5I32_07330</name>
</gene>
<evidence type="ECO:0000256" key="1">
    <source>
        <dbReference type="ARBA" id="ARBA00004651"/>
    </source>
</evidence>
<organism evidence="10 11">
    <name type="scientific">Albidovulum sediminis</name>
    <dbReference type="NCBI Taxonomy" id="3066345"/>
    <lineage>
        <taxon>Bacteria</taxon>
        <taxon>Pseudomonadati</taxon>
        <taxon>Pseudomonadota</taxon>
        <taxon>Alphaproteobacteria</taxon>
        <taxon>Rhodobacterales</taxon>
        <taxon>Paracoccaceae</taxon>
        <taxon>Albidovulum</taxon>
    </lineage>
</organism>
<dbReference type="EMBL" id="JAOCQF010000001">
    <property type="protein sequence ID" value="MCT8329320.1"/>
    <property type="molecule type" value="Genomic_DNA"/>
</dbReference>
<comment type="subcellular location">
    <subcellularLocation>
        <location evidence="1 8">Cell membrane</location>
        <topology evidence="1 8">Multi-pass membrane protein</topology>
    </subcellularLocation>
</comment>
<comment type="similarity">
    <text evidence="2">Belongs to the binding-protein-dependent transport system permease family. CysTW subfamily.</text>
</comment>
<feature type="transmembrane region" description="Helical" evidence="8">
    <location>
        <begin position="210"/>
        <end position="235"/>
    </location>
</feature>
<dbReference type="InterPro" id="IPR000515">
    <property type="entry name" value="MetI-like"/>
</dbReference>
<dbReference type="Proteomes" id="UP001205601">
    <property type="component" value="Unassembled WGS sequence"/>
</dbReference>
<dbReference type="Gene3D" id="1.10.3720.10">
    <property type="entry name" value="MetI-like"/>
    <property type="match status" value="1"/>
</dbReference>
<dbReference type="Pfam" id="PF00528">
    <property type="entry name" value="BPD_transp_1"/>
    <property type="match status" value="1"/>
</dbReference>
<dbReference type="PANTHER" id="PTHR42929">
    <property type="entry name" value="INNER MEMBRANE ABC TRANSPORTER PERMEASE PROTEIN YDCU-RELATED-RELATED"/>
    <property type="match status" value="1"/>
</dbReference>
<evidence type="ECO:0000256" key="5">
    <source>
        <dbReference type="ARBA" id="ARBA00022692"/>
    </source>
</evidence>
<feature type="transmembrane region" description="Helical" evidence="8">
    <location>
        <begin position="158"/>
        <end position="182"/>
    </location>
</feature>
<keyword evidence="5 8" id="KW-0812">Transmembrane</keyword>
<protein>
    <submittedName>
        <fullName evidence="10">ABC transporter permease</fullName>
    </submittedName>
</protein>
<feature type="transmembrane region" description="Helical" evidence="8">
    <location>
        <begin position="264"/>
        <end position="286"/>
    </location>
</feature>
<keyword evidence="3 8" id="KW-0813">Transport</keyword>
<evidence type="ECO:0000256" key="3">
    <source>
        <dbReference type="ARBA" id="ARBA00022448"/>
    </source>
</evidence>
<keyword evidence="6 8" id="KW-1133">Transmembrane helix</keyword>
<evidence type="ECO:0000256" key="4">
    <source>
        <dbReference type="ARBA" id="ARBA00022475"/>
    </source>
</evidence>
<dbReference type="SUPFAM" id="SSF161098">
    <property type="entry name" value="MetI-like"/>
    <property type="match status" value="1"/>
</dbReference>